<reference evidence="2 3" key="1">
    <citation type="submission" date="2024-02" db="EMBL/GenBank/DDBJ databases">
        <authorList>
            <person name="Vignale AGUSTIN F."/>
            <person name="Sosa J E."/>
            <person name="Modenutti C."/>
        </authorList>
    </citation>
    <scope>NUCLEOTIDE SEQUENCE [LARGE SCALE GENOMIC DNA]</scope>
</reference>
<protein>
    <recommendedName>
        <fullName evidence="4">UDP-glycosyltransferase</fullName>
    </recommendedName>
</protein>
<gene>
    <name evidence="2" type="ORF">ILEXP_LOCUS58508</name>
</gene>
<evidence type="ECO:0000313" key="3">
    <source>
        <dbReference type="Proteomes" id="UP001642360"/>
    </source>
</evidence>
<name>A0ABC8V3J0_9AQUA</name>
<evidence type="ECO:0000313" key="2">
    <source>
        <dbReference type="EMBL" id="CAK9187893.1"/>
    </source>
</evidence>
<proteinExistence type="inferred from homology"/>
<sequence>MITESLANNLVPELYLIRFKDLPFTRPSEVVQLFIADINNIRSSAAIVWNTMDFLEHSSLSQLQQQYQIPNFFIGPMHKIAPISTTSVLKEDNSCLAWLDKQDPNAVIYVSLGSLEMVNEKELAKMTRDWTTLINHSCGLRGPRLVDGSKVSDQCLELFQRFKERIIGRDQKVNARHLIHVWRVGLEIDPVLEREGIQRAIRSLMVEKEGEEMRQRAIDMGQKINGCVQKGGPSYNSLNDLEEFI</sequence>
<dbReference type="SUPFAM" id="SSF53756">
    <property type="entry name" value="UDP-Glycosyltransferase/glycogen phosphorylase"/>
    <property type="match status" value="1"/>
</dbReference>
<keyword evidence="3" id="KW-1185">Reference proteome</keyword>
<evidence type="ECO:0008006" key="4">
    <source>
        <dbReference type="Google" id="ProtNLM"/>
    </source>
</evidence>
<comment type="caution">
    <text evidence="2">The sequence shown here is derived from an EMBL/GenBank/DDBJ whole genome shotgun (WGS) entry which is preliminary data.</text>
</comment>
<dbReference type="Proteomes" id="UP001642360">
    <property type="component" value="Unassembled WGS sequence"/>
</dbReference>
<evidence type="ECO:0000256" key="1">
    <source>
        <dbReference type="ARBA" id="ARBA00009995"/>
    </source>
</evidence>
<comment type="similarity">
    <text evidence="1">Belongs to the UDP-glycosyltransferase family.</text>
</comment>
<organism evidence="2 3">
    <name type="scientific">Ilex paraguariensis</name>
    <name type="common">yerba mate</name>
    <dbReference type="NCBI Taxonomy" id="185542"/>
    <lineage>
        <taxon>Eukaryota</taxon>
        <taxon>Viridiplantae</taxon>
        <taxon>Streptophyta</taxon>
        <taxon>Embryophyta</taxon>
        <taxon>Tracheophyta</taxon>
        <taxon>Spermatophyta</taxon>
        <taxon>Magnoliopsida</taxon>
        <taxon>eudicotyledons</taxon>
        <taxon>Gunneridae</taxon>
        <taxon>Pentapetalae</taxon>
        <taxon>asterids</taxon>
        <taxon>campanulids</taxon>
        <taxon>Aquifoliales</taxon>
        <taxon>Aquifoliaceae</taxon>
        <taxon>Ilex</taxon>
    </lineage>
</organism>
<dbReference type="EMBL" id="CAUOFW020010191">
    <property type="protein sequence ID" value="CAK9187893.1"/>
    <property type="molecule type" value="Genomic_DNA"/>
</dbReference>
<dbReference type="PANTHER" id="PTHR11926:SF1374">
    <property type="entry name" value="UDP-GLYCOSYLTRANSFERASE 76F1-RELATED"/>
    <property type="match status" value="1"/>
</dbReference>
<accession>A0ABC8V3J0</accession>
<dbReference type="PANTHER" id="PTHR11926">
    <property type="entry name" value="GLUCOSYL/GLUCURONOSYL TRANSFERASES"/>
    <property type="match status" value="1"/>
</dbReference>
<dbReference type="Gene3D" id="3.40.50.2000">
    <property type="entry name" value="Glycogen Phosphorylase B"/>
    <property type="match status" value="4"/>
</dbReference>
<dbReference type="AlphaFoldDB" id="A0ABC8V3J0"/>